<dbReference type="RefSeq" id="WP_354602845.1">
    <property type="nucleotide sequence ID" value="NZ_JBEWZI010000039.1"/>
</dbReference>
<feature type="transmembrane region" description="Helical" evidence="6">
    <location>
        <begin position="295"/>
        <end position="316"/>
    </location>
</feature>
<dbReference type="Proteomes" id="UP001549691">
    <property type="component" value="Unassembled WGS sequence"/>
</dbReference>
<evidence type="ECO:0000256" key="6">
    <source>
        <dbReference type="SAM" id="Phobius"/>
    </source>
</evidence>
<proteinExistence type="predicted"/>
<feature type="domain" description="ABC3 transporter permease C-terminal" evidence="7">
    <location>
        <begin position="296"/>
        <end position="413"/>
    </location>
</feature>
<evidence type="ECO:0000313" key="10">
    <source>
        <dbReference type="Proteomes" id="UP001549691"/>
    </source>
</evidence>
<keyword evidence="10" id="KW-1185">Reference proteome</keyword>
<evidence type="ECO:0000256" key="1">
    <source>
        <dbReference type="ARBA" id="ARBA00004651"/>
    </source>
</evidence>
<keyword evidence="3 6" id="KW-0812">Transmembrane</keyword>
<gene>
    <name evidence="9" type="ORF">ABXR19_19545</name>
</gene>
<evidence type="ECO:0000313" key="9">
    <source>
        <dbReference type="EMBL" id="MET7016387.1"/>
    </source>
</evidence>
<evidence type="ECO:0000256" key="4">
    <source>
        <dbReference type="ARBA" id="ARBA00022989"/>
    </source>
</evidence>
<dbReference type="Pfam" id="PF02687">
    <property type="entry name" value="FtsX"/>
    <property type="match status" value="1"/>
</dbReference>
<evidence type="ECO:0000256" key="5">
    <source>
        <dbReference type="ARBA" id="ARBA00023136"/>
    </source>
</evidence>
<sequence length="421" mass="44580">MNLLTLARLALASAWNRRYALGLTLLSIALAAALLLGVERLRAGARAGFSSALSGTDLVVGARGSSVQLLLYGVFRLGEATPNLSWASAQRIAAHPAVAWSVPISLGDAHRGFAVVGTNTGYFRHYQYGDGLSLAVAQGRAFDSLFEAVIGAEVARKLGYTLDQRIVLAHGSPEFELAEHADKPFRVVGILAPTGTPVDRSVYVSLESMEAIHIDWQGGMPVPGFSVPPELVQKFDLSPKTITAQLVGLKRRSDVFALQRELNEAPGEALTAAMPGVVLDQLWQMLAIGERALQAVSALVAAVSLAGLMAVILAGLDARRRELAILRSVGARPREVLALLLIEGLGITLAGCLLGLALLQLAVWLGGAWLQSRFGIGLAGSLPGEQEWARLCAILLTGLLASLLPAWRAYRISLADGLSPR</sequence>
<comment type="caution">
    <text evidence="9">The sequence shown here is derived from an EMBL/GenBank/DDBJ whole genome shotgun (WGS) entry which is preliminary data.</text>
</comment>
<dbReference type="InterPro" id="IPR025857">
    <property type="entry name" value="MacB_PCD"/>
</dbReference>
<evidence type="ECO:0000256" key="2">
    <source>
        <dbReference type="ARBA" id="ARBA00022475"/>
    </source>
</evidence>
<comment type="subcellular location">
    <subcellularLocation>
        <location evidence="1">Cell membrane</location>
        <topology evidence="1">Multi-pass membrane protein</topology>
    </subcellularLocation>
</comment>
<organism evidence="9 10">
    <name type="scientific">Uliginosibacterium flavum</name>
    <dbReference type="NCBI Taxonomy" id="1396831"/>
    <lineage>
        <taxon>Bacteria</taxon>
        <taxon>Pseudomonadati</taxon>
        <taxon>Pseudomonadota</taxon>
        <taxon>Betaproteobacteria</taxon>
        <taxon>Rhodocyclales</taxon>
        <taxon>Zoogloeaceae</taxon>
        <taxon>Uliginosibacterium</taxon>
    </lineage>
</organism>
<dbReference type="EMBL" id="JBEWZI010000039">
    <property type="protein sequence ID" value="MET7016387.1"/>
    <property type="molecule type" value="Genomic_DNA"/>
</dbReference>
<evidence type="ECO:0000259" key="8">
    <source>
        <dbReference type="Pfam" id="PF12704"/>
    </source>
</evidence>
<dbReference type="InterPro" id="IPR003838">
    <property type="entry name" value="ABC3_permease_C"/>
</dbReference>
<keyword evidence="4 6" id="KW-1133">Transmembrane helix</keyword>
<accession>A0ABV2TR26</accession>
<feature type="domain" description="MacB-like periplasmic core" evidence="8">
    <location>
        <begin position="22"/>
        <end position="212"/>
    </location>
</feature>
<dbReference type="Pfam" id="PF12704">
    <property type="entry name" value="MacB_PCD"/>
    <property type="match status" value="1"/>
</dbReference>
<name>A0ABV2TR26_9RHOO</name>
<dbReference type="PANTHER" id="PTHR43738:SF2">
    <property type="entry name" value="ABC TRANSPORTER PERMEASE"/>
    <property type="match status" value="1"/>
</dbReference>
<protein>
    <submittedName>
        <fullName evidence="9">ABC transporter permease</fullName>
    </submittedName>
</protein>
<evidence type="ECO:0000256" key="3">
    <source>
        <dbReference type="ARBA" id="ARBA00022692"/>
    </source>
</evidence>
<feature type="transmembrane region" description="Helical" evidence="6">
    <location>
        <begin position="388"/>
        <end position="407"/>
    </location>
</feature>
<reference evidence="9 10" key="1">
    <citation type="submission" date="2024-07" db="EMBL/GenBank/DDBJ databases">
        <title>Uliginosibacterium flavum JJ3220;KACC:17644.</title>
        <authorList>
            <person name="Kim M.K."/>
        </authorList>
    </citation>
    <scope>NUCLEOTIDE SEQUENCE [LARGE SCALE GENOMIC DNA]</scope>
    <source>
        <strain evidence="9 10">KACC:17644</strain>
    </source>
</reference>
<feature type="transmembrane region" description="Helical" evidence="6">
    <location>
        <begin position="337"/>
        <end position="368"/>
    </location>
</feature>
<keyword evidence="2" id="KW-1003">Cell membrane</keyword>
<evidence type="ECO:0000259" key="7">
    <source>
        <dbReference type="Pfam" id="PF02687"/>
    </source>
</evidence>
<dbReference type="InterPro" id="IPR051125">
    <property type="entry name" value="ABC-4/HrtB_transporter"/>
</dbReference>
<dbReference type="PANTHER" id="PTHR43738">
    <property type="entry name" value="ABC TRANSPORTER, MEMBRANE PROTEIN"/>
    <property type="match status" value="1"/>
</dbReference>
<keyword evidence="5 6" id="KW-0472">Membrane</keyword>